<dbReference type="AlphaFoldDB" id="A0A173TUR8"/>
<proteinExistence type="predicted"/>
<sequence>MPDSKRKTIIESIREYVRMYPDIDNRKINIDRLGNGMEYSIDPIGADPIYKRYVDGSCLKQFQFALTSKEAYDGDARTGIANSGFYQNFEEWTEQNNLNDIVPELDGHDAIRVEVLQSGYLFSTEVDLGRYQMICRLIYK</sequence>
<gene>
    <name evidence="1" type="ORF">ERS852574_02432</name>
</gene>
<dbReference type="EMBL" id="CYXR01000019">
    <property type="protein sequence ID" value="CUN05906.1"/>
    <property type="molecule type" value="Genomic_DNA"/>
</dbReference>
<name>A0A173TUR8_9FIRM</name>
<evidence type="ECO:0008006" key="3">
    <source>
        <dbReference type="Google" id="ProtNLM"/>
    </source>
</evidence>
<protein>
    <recommendedName>
        <fullName evidence="3">Chloramphenicol resistance protein</fullName>
    </recommendedName>
</protein>
<reference evidence="1 2" key="1">
    <citation type="submission" date="2015-09" db="EMBL/GenBank/DDBJ databases">
        <authorList>
            <consortium name="Pathogen Informatics"/>
        </authorList>
    </citation>
    <scope>NUCLEOTIDE SEQUENCE [LARGE SCALE GENOMIC DNA]</scope>
    <source>
        <strain evidence="1 2">2789STDY5834962</strain>
    </source>
</reference>
<accession>A0A173TUR8</accession>
<evidence type="ECO:0000313" key="2">
    <source>
        <dbReference type="Proteomes" id="UP000095727"/>
    </source>
</evidence>
<dbReference type="Proteomes" id="UP000095727">
    <property type="component" value="Unassembled WGS sequence"/>
</dbReference>
<organism evidence="1 2">
    <name type="scientific">Coprococcus comes</name>
    <dbReference type="NCBI Taxonomy" id="410072"/>
    <lineage>
        <taxon>Bacteria</taxon>
        <taxon>Bacillati</taxon>
        <taxon>Bacillota</taxon>
        <taxon>Clostridia</taxon>
        <taxon>Lachnospirales</taxon>
        <taxon>Lachnospiraceae</taxon>
        <taxon>Coprococcus</taxon>
    </lineage>
</organism>
<dbReference type="RefSeq" id="WP_055157690.1">
    <property type="nucleotide sequence ID" value="NZ_CYXR01000019.1"/>
</dbReference>
<evidence type="ECO:0000313" key="1">
    <source>
        <dbReference type="EMBL" id="CUN05906.1"/>
    </source>
</evidence>